<dbReference type="Proteomes" id="UP000011713">
    <property type="component" value="Unassembled WGS sequence"/>
</dbReference>
<reference evidence="1" key="2">
    <citation type="submission" date="2015-06" db="UniProtKB">
        <authorList>
            <consortium name="EnsemblProtists"/>
        </authorList>
    </citation>
    <scope>IDENTIFICATION</scope>
    <source>
        <strain evidence="1">Emoy2</strain>
    </source>
</reference>
<name>M4BCM8_HYAAE</name>
<keyword evidence="2" id="KW-1185">Reference proteome</keyword>
<dbReference type="AlphaFoldDB" id="M4BCM8"/>
<reference evidence="2" key="1">
    <citation type="journal article" date="2010" name="Science">
        <title>Signatures of adaptation to obligate biotrophy in the Hyaloperonospora arabidopsidis genome.</title>
        <authorList>
            <person name="Baxter L."/>
            <person name="Tripathy S."/>
            <person name="Ishaque N."/>
            <person name="Boot N."/>
            <person name="Cabral A."/>
            <person name="Kemen E."/>
            <person name="Thines M."/>
            <person name="Ah-Fong A."/>
            <person name="Anderson R."/>
            <person name="Badejoko W."/>
            <person name="Bittner-Eddy P."/>
            <person name="Boore J.L."/>
            <person name="Chibucos M.C."/>
            <person name="Coates M."/>
            <person name="Dehal P."/>
            <person name="Delehaunty K."/>
            <person name="Dong S."/>
            <person name="Downton P."/>
            <person name="Dumas B."/>
            <person name="Fabro G."/>
            <person name="Fronick C."/>
            <person name="Fuerstenberg S.I."/>
            <person name="Fulton L."/>
            <person name="Gaulin E."/>
            <person name="Govers F."/>
            <person name="Hughes L."/>
            <person name="Humphray S."/>
            <person name="Jiang R.H."/>
            <person name="Judelson H."/>
            <person name="Kamoun S."/>
            <person name="Kyung K."/>
            <person name="Meijer H."/>
            <person name="Minx P."/>
            <person name="Morris P."/>
            <person name="Nelson J."/>
            <person name="Phuntumart V."/>
            <person name="Qutob D."/>
            <person name="Rehmany A."/>
            <person name="Rougon-Cardoso A."/>
            <person name="Ryden P."/>
            <person name="Torto-Alalibo T."/>
            <person name="Studholme D."/>
            <person name="Wang Y."/>
            <person name="Win J."/>
            <person name="Wood J."/>
            <person name="Clifton S.W."/>
            <person name="Rogers J."/>
            <person name="Van den Ackerveken G."/>
            <person name="Jones J.D."/>
            <person name="McDowell J.M."/>
            <person name="Beynon J."/>
            <person name="Tyler B.M."/>
        </authorList>
    </citation>
    <scope>NUCLEOTIDE SEQUENCE [LARGE SCALE GENOMIC DNA]</scope>
    <source>
        <strain evidence="2">Emoy2</strain>
    </source>
</reference>
<dbReference type="VEuPathDB" id="FungiDB:HpaG804044"/>
<proteinExistence type="predicted"/>
<dbReference type="EnsemblProtists" id="HpaT804044">
    <property type="protein sequence ID" value="HpaP804044"/>
    <property type="gene ID" value="HpaG804044"/>
</dbReference>
<dbReference type="EMBL" id="JH598136">
    <property type="status" value="NOT_ANNOTATED_CDS"/>
    <property type="molecule type" value="Genomic_DNA"/>
</dbReference>
<organism evidence="1 2">
    <name type="scientific">Hyaloperonospora arabidopsidis (strain Emoy2)</name>
    <name type="common">Downy mildew agent</name>
    <name type="synonym">Peronospora arabidopsidis</name>
    <dbReference type="NCBI Taxonomy" id="559515"/>
    <lineage>
        <taxon>Eukaryota</taxon>
        <taxon>Sar</taxon>
        <taxon>Stramenopiles</taxon>
        <taxon>Oomycota</taxon>
        <taxon>Peronosporomycetes</taxon>
        <taxon>Peronosporales</taxon>
        <taxon>Peronosporaceae</taxon>
        <taxon>Hyaloperonospora</taxon>
    </lineage>
</organism>
<sequence length="105" mass="12004">MVIDDLETRAGARFVQSSKAMAQVSYVGTRAQQFQGHLPSLISSASPPPWCSRPRLRYVRHLKPRRKERGTQACESRSCRSDFDGPEVYKGLRYGFQLWTLRPCS</sequence>
<evidence type="ECO:0000313" key="2">
    <source>
        <dbReference type="Proteomes" id="UP000011713"/>
    </source>
</evidence>
<evidence type="ECO:0000313" key="1">
    <source>
        <dbReference type="EnsemblProtists" id="HpaP804044"/>
    </source>
</evidence>
<dbReference type="HOGENOM" id="CLU_2241787_0_0_1"/>
<accession>M4BCM8</accession>
<protein>
    <submittedName>
        <fullName evidence="1">Uncharacterized protein</fullName>
    </submittedName>
</protein>
<dbReference type="InParanoid" id="M4BCM8"/>